<keyword evidence="2 5" id="KW-0812">Transmembrane</keyword>
<keyword evidence="4 5" id="KW-0472">Membrane</keyword>
<protein>
    <submittedName>
        <fullName evidence="7">NDR1/HIN1-like protein 12</fullName>
    </submittedName>
</protein>
<dbReference type="PANTHER" id="PTHR31415">
    <property type="entry name" value="OS05G0367900 PROTEIN"/>
    <property type="match status" value="1"/>
</dbReference>
<accession>A0AAQ3L2U1</accession>
<dbReference type="EMBL" id="CP136898">
    <property type="protein sequence ID" value="WOL19330.1"/>
    <property type="molecule type" value="Genomic_DNA"/>
</dbReference>
<dbReference type="GO" id="GO:0098542">
    <property type="term" value="P:defense response to other organism"/>
    <property type="evidence" value="ECO:0007669"/>
    <property type="project" value="InterPro"/>
</dbReference>
<dbReference type="InterPro" id="IPR004864">
    <property type="entry name" value="LEA_2"/>
</dbReference>
<gene>
    <name evidence="7" type="ORF">Cni_G28128</name>
</gene>
<comment type="subcellular location">
    <subcellularLocation>
        <location evidence="1">Membrane</location>
        <topology evidence="1">Single-pass membrane protein</topology>
    </subcellularLocation>
</comment>
<evidence type="ECO:0000259" key="6">
    <source>
        <dbReference type="Pfam" id="PF03168"/>
    </source>
</evidence>
<feature type="transmembrane region" description="Helical" evidence="5">
    <location>
        <begin position="26"/>
        <end position="48"/>
    </location>
</feature>
<reference evidence="7 8" key="1">
    <citation type="submission" date="2023-10" db="EMBL/GenBank/DDBJ databases">
        <title>Chromosome-scale genome assembly provides insights into flower coloration mechanisms of Canna indica.</title>
        <authorList>
            <person name="Li C."/>
        </authorList>
    </citation>
    <scope>NUCLEOTIDE SEQUENCE [LARGE SCALE GENOMIC DNA]</scope>
    <source>
        <tissue evidence="7">Flower</tissue>
    </source>
</reference>
<dbReference type="GO" id="GO:0009506">
    <property type="term" value="C:plasmodesma"/>
    <property type="evidence" value="ECO:0007669"/>
    <property type="project" value="TreeGrafter"/>
</dbReference>
<evidence type="ECO:0000256" key="2">
    <source>
        <dbReference type="ARBA" id="ARBA00022692"/>
    </source>
</evidence>
<evidence type="ECO:0000256" key="5">
    <source>
        <dbReference type="SAM" id="Phobius"/>
    </source>
</evidence>
<feature type="domain" description="Late embryogenesis abundant protein LEA-2 subgroup" evidence="6">
    <location>
        <begin position="88"/>
        <end position="187"/>
    </location>
</feature>
<evidence type="ECO:0000256" key="3">
    <source>
        <dbReference type="ARBA" id="ARBA00022989"/>
    </source>
</evidence>
<sequence length="214" mass="23350">MSLLIMTTSSSVNDCSKKGFHFLKKLIWTFSALLVSILAAVFLIWLVLHPSKPEFYIKDASVEELSLSISLPAVRFLNSTIQVTMVSKNPNSHVGIHYDQLRIHAAYRGQPITSDSALPQFFQGKKDTNVLGAVLRGIRMPVAPGFGYEAGHDQIAGKLSLELKLEGKLRWKVGNWESGRYRVAVDCAAVIAARASGDVGGMNLMQGTQCSTAV</sequence>
<keyword evidence="3 5" id="KW-1133">Transmembrane helix</keyword>
<evidence type="ECO:0000256" key="1">
    <source>
        <dbReference type="ARBA" id="ARBA00004167"/>
    </source>
</evidence>
<dbReference type="AlphaFoldDB" id="A0AAQ3L2U1"/>
<keyword evidence="8" id="KW-1185">Reference proteome</keyword>
<evidence type="ECO:0000313" key="7">
    <source>
        <dbReference type="EMBL" id="WOL19330.1"/>
    </source>
</evidence>
<proteinExistence type="predicted"/>
<dbReference type="GO" id="GO:0005886">
    <property type="term" value="C:plasma membrane"/>
    <property type="evidence" value="ECO:0007669"/>
    <property type="project" value="TreeGrafter"/>
</dbReference>
<organism evidence="7 8">
    <name type="scientific">Canna indica</name>
    <name type="common">Indian-shot</name>
    <dbReference type="NCBI Taxonomy" id="4628"/>
    <lineage>
        <taxon>Eukaryota</taxon>
        <taxon>Viridiplantae</taxon>
        <taxon>Streptophyta</taxon>
        <taxon>Embryophyta</taxon>
        <taxon>Tracheophyta</taxon>
        <taxon>Spermatophyta</taxon>
        <taxon>Magnoliopsida</taxon>
        <taxon>Liliopsida</taxon>
        <taxon>Zingiberales</taxon>
        <taxon>Cannaceae</taxon>
        <taxon>Canna</taxon>
    </lineage>
</organism>
<dbReference type="InterPro" id="IPR044839">
    <property type="entry name" value="NDR1-like"/>
</dbReference>
<dbReference type="Pfam" id="PF03168">
    <property type="entry name" value="LEA_2"/>
    <property type="match status" value="1"/>
</dbReference>
<evidence type="ECO:0000256" key="4">
    <source>
        <dbReference type="ARBA" id="ARBA00023136"/>
    </source>
</evidence>
<dbReference type="PANTHER" id="PTHR31415:SF20">
    <property type="entry name" value="NDR1_HIN1-LIKE PROTEIN 26"/>
    <property type="match status" value="1"/>
</dbReference>
<evidence type="ECO:0000313" key="8">
    <source>
        <dbReference type="Proteomes" id="UP001327560"/>
    </source>
</evidence>
<name>A0AAQ3L2U1_9LILI</name>
<dbReference type="Proteomes" id="UP001327560">
    <property type="component" value="Chromosome 9"/>
</dbReference>